<evidence type="ECO:0000313" key="3">
    <source>
        <dbReference type="Proteomes" id="UP000054549"/>
    </source>
</evidence>
<evidence type="ECO:0000313" key="2">
    <source>
        <dbReference type="EMBL" id="KIL56506.1"/>
    </source>
</evidence>
<dbReference type="Proteomes" id="UP000054549">
    <property type="component" value="Unassembled WGS sequence"/>
</dbReference>
<accession>A0A0C2WIP5</accession>
<dbReference type="HOGENOM" id="CLU_2542074_0_0_1"/>
<reference evidence="2 3" key="1">
    <citation type="submission" date="2014-04" db="EMBL/GenBank/DDBJ databases">
        <title>Evolutionary Origins and Diversification of the Mycorrhizal Mutualists.</title>
        <authorList>
            <consortium name="DOE Joint Genome Institute"/>
            <consortium name="Mycorrhizal Genomics Consortium"/>
            <person name="Kohler A."/>
            <person name="Kuo A."/>
            <person name="Nagy L.G."/>
            <person name="Floudas D."/>
            <person name="Copeland A."/>
            <person name="Barry K.W."/>
            <person name="Cichocki N."/>
            <person name="Veneault-Fourrey C."/>
            <person name="LaButti K."/>
            <person name="Lindquist E.A."/>
            <person name="Lipzen A."/>
            <person name="Lundell T."/>
            <person name="Morin E."/>
            <person name="Murat C."/>
            <person name="Riley R."/>
            <person name="Ohm R."/>
            <person name="Sun H."/>
            <person name="Tunlid A."/>
            <person name="Henrissat B."/>
            <person name="Grigoriev I.V."/>
            <person name="Hibbett D.S."/>
            <person name="Martin F."/>
        </authorList>
    </citation>
    <scope>NUCLEOTIDE SEQUENCE [LARGE SCALE GENOMIC DNA]</scope>
    <source>
        <strain evidence="2 3">Koide BX008</strain>
    </source>
</reference>
<dbReference type="AlphaFoldDB" id="A0A0C2WIP5"/>
<keyword evidence="3" id="KW-1185">Reference proteome</keyword>
<organism evidence="2 3">
    <name type="scientific">Amanita muscaria (strain Koide BX008)</name>
    <dbReference type="NCBI Taxonomy" id="946122"/>
    <lineage>
        <taxon>Eukaryota</taxon>
        <taxon>Fungi</taxon>
        <taxon>Dikarya</taxon>
        <taxon>Basidiomycota</taxon>
        <taxon>Agaricomycotina</taxon>
        <taxon>Agaricomycetes</taxon>
        <taxon>Agaricomycetidae</taxon>
        <taxon>Agaricales</taxon>
        <taxon>Pluteineae</taxon>
        <taxon>Amanitaceae</taxon>
        <taxon>Amanita</taxon>
    </lineage>
</organism>
<feature type="compositionally biased region" description="Polar residues" evidence="1">
    <location>
        <begin position="70"/>
        <end position="83"/>
    </location>
</feature>
<sequence>MAPAAQHSQTEFTTVVRVCLPSWLPSEVMEPMVTQYQTYLYNELVTSNAKCVRHQPMQRMPVPAPDPGSLQASMTVPDSSTNK</sequence>
<name>A0A0C2WIP5_AMAMK</name>
<gene>
    <name evidence="2" type="ORF">M378DRAFT_17026</name>
</gene>
<evidence type="ECO:0000256" key="1">
    <source>
        <dbReference type="SAM" id="MobiDB-lite"/>
    </source>
</evidence>
<protein>
    <submittedName>
        <fullName evidence="2">Uncharacterized protein</fullName>
    </submittedName>
</protein>
<proteinExistence type="predicted"/>
<dbReference type="EMBL" id="KN818418">
    <property type="protein sequence ID" value="KIL56506.1"/>
    <property type="molecule type" value="Genomic_DNA"/>
</dbReference>
<feature type="region of interest" description="Disordered" evidence="1">
    <location>
        <begin position="58"/>
        <end position="83"/>
    </location>
</feature>
<dbReference type="InParanoid" id="A0A0C2WIP5"/>